<evidence type="ECO:0000313" key="12">
    <source>
        <dbReference type="Proteomes" id="UP000076761"/>
    </source>
</evidence>
<keyword evidence="5" id="KW-0653">Protein transport</keyword>
<evidence type="ECO:0000256" key="1">
    <source>
        <dbReference type="ARBA" id="ARBA00004259"/>
    </source>
</evidence>
<feature type="domain" description="Nucleoporin Nup133/Nup155-like C-terminal" evidence="9">
    <location>
        <begin position="754"/>
        <end position="1135"/>
    </location>
</feature>
<feature type="compositionally biased region" description="Low complexity" evidence="8">
    <location>
        <begin position="1"/>
        <end position="20"/>
    </location>
</feature>
<dbReference type="InterPro" id="IPR015943">
    <property type="entry name" value="WD40/YVTN_repeat-like_dom_sf"/>
</dbReference>
<evidence type="ECO:0000256" key="5">
    <source>
        <dbReference type="ARBA" id="ARBA00022927"/>
    </source>
</evidence>
<evidence type="ECO:0000256" key="6">
    <source>
        <dbReference type="ARBA" id="ARBA00023010"/>
    </source>
</evidence>
<evidence type="ECO:0000259" key="9">
    <source>
        <dbReference type="Pfam" id="PF03177"/>
    </source>
</evidence>
<evidence type="ECO:0000256" key="2">
    <source>
        <dbReference type="ARBA" id="ARBA00005569"/>
    </source>
</evidence>
<dbReference type="InParanoid" id="A0A165TA63"/>
<dbReference type="GO" id="GO:0006606">
    <property type="term" value="P:protein import into nucleus"/>
    <property type="evidence" value="ECO:0007669"/>
    <property type="project" value="TreeGrafter"/>
</dbReference>
<dbReference type="Gene3D" id="1.20.58.1380">
    <property type="match status" value="1"/>
</dbReference>
<evidence type="ECO:0000256" key="4">
    <source>
        <dbReference type="ARBA" id="ARBA00022816"/>
    </source>
</evidence>
<dbReference type="Pfam" id="PF03177">
    <property type="entry name" value="Nucleoporin_C"/>
    <property type="match status" value="1"/>
</dbReference>
<gene>
    <name evidence="11" type="ORF">NEOLEDRAFT_1177775</name>
</gene>
<evidence type="ECO:0000256" key="3">
    <source>
        <dbReference type="ARBA" id="ARBA00022448"/>
    </source>
</evidence>
<dbReference type="STRING" id="1314782.A0A165TA63"/>
<dbReference type="InterPro" id="IPR014908">
    <property type="entry name" value="Nucleoporin_Nup133/Nup155_N"/>
</dbReference>
<evidence type="ECO:0008006" key="13">
    <source>
        <dbReference type="Google" id="ProtNLM"/>
    </source>
</evidence>
<comment type="subcellular location">
    <subcellularLocation>
        <location evidence="1">Nucleus envelope</location>
    </subcellularLocation>
</comment>
<evidence type="ECO:0000256" key="8">
    <source>
        <dbReference type="SAM" id="MobiDB-lite"/>
    </source>
</evidence>
<dbReference type="Pfam" id="PF08801">
    <property type="entry name" value="Nucleoporin_N"/>
    <property type="match status" value="1"/>
</dbReference>
<dbReference type="Gene3D" id="1.25.40.700">
    <property type="match status" value="1"/>
</dbReference>
<keyword evidence="4" id="KW-0509">mRNA transport</keyword>
<dbReference type="GO" id="GO:0017056">
    <property type="term" value="F:structural constituent of nuclear pore"/>
    <property type="evidence" value="ECO:0007669"/>
    <property type="project" value="InterPro"/>
</dbReference>
<organism evidence="11 12">
    <name type="scientific">Neolentinus lepideus HHB14362 ss-1</name>
    <dbReference type="NCBI Taxonomy" id="1314782"/>
    <lineage>
        <taxon>Eukaryota</taxon>
        <taxon>Fungi</taxon>
        <taxon>Dikarya</taxon>
        <taxon>Basidiomycota</taxon>
        <taxon>Agaricomycotina</taxon>
        <taxon>Agaricomycetes</taxon>
        <taxon>Gloeophyllales</taxon>
        <taxon>Gloeophyllaceae</taxon>
        <taxon>Neolentinus</taxon>
    </lineage>
</organism>
<feature type="domain" description="Nucleoporin Nup133/Nup155-like N-terminal" evidence="10">
    <location>
        <begin position="84"/>
        <end position="445"/>
    </location>
</feature>
<feature type="region of interest" description="Disordered" evidence="8">
    <location>
        <begin position="1"/>
        <end position="43"/>
    </location>
</feature>
<sequence>MSFSPAPRRSSRLNPSRRAAQSPPHGPVRVPRGSALTVSRRATPDRFSSLADDVSMVSASSDAEGSRTSTADGKLRTEGVFARSDQLDAVFYANLPVEVKQVLKNVDFYTSPYSGEVDTLTSFALVSTARTCFVWKHAQALTGTPTCYIFSCPLDYALGTTPLHCLVPFGSGREPGLILVSSSGETRFWDSIASGLAGGEHFVSIPLELLSGETVTTLTRSDAVTYIASTSTGRLLRLTVTSNGSKYHISHHTFSRPQSMYGLSRFLPGLWAQQIPQTEEGYVSSVALGKESETGRDIWALVDTRVQKWNLTTDDWEELVLEEEVMNKMRAAVRAMKWSNVPSNDYELDLELLDLNVEKTGKLLILCSYAGTEHDALGENSTLPRRVYFFAQVSCRVGTLSVEKVTIVPYQTTSSSGAPTHARMKLMASGSLVAVQFGDAVALCSRDTEYRDRIALKSVSDRTLGLGAVEQGSELLIMTATTIMKVVVNMEKIAEFDPLTGGANIIKSIMTQVVLYGSNPENPLDFSFPPDVDEGSLMSGATQLSQSILESDPELLRPNVDMQAQLTSREELLSFLIQFINDNAVLPKVSQACRQQLESHAEKQYAARMLWAMHNRYQSVTQSHSVLNEAINNYLTAIRDVDHADPERAFFRKHVVHLSELLVYIMDVTRRSSYEMNRKLLEALMEANRVVYMVIDSGMDFRRNYGARYGIQEPMYNPWTSAPPMVDILFELFNMTTKIVETPTAEVGIAAQYAKEELKKQIPDIGGLLFGCMTERLDWLKSSVAAAEPGNDKEKMDLEERFTASRPHILDTIRRIGYPDKAFRLAEYYHDLRSLASLCHKDKVYPPEANPYLAKIQESLEHFREAFAMELFQWYAENGELRTLFAQQEKYSDYIDLYFSEHPNPAISWVNDMGKGRYGAASESLLEVAKNENTLEVKHLMLSIGKLSQLAQLHEPNASIKEDVLNAFHDGLDFISVHDALLDRFRAVLSTQQGKHSHDAQADMVVRAKAKSLANRKVTLRVFKDLVRQVLQGKALGVEDIVDLLTLKDNDGEEIEDYSTALQLLDETKDLPDVRIKGAVRSVWRRIYMHDDWATIKRTKNLTDAELTARLKSTALYHTLRSAVSQDSEHGPLRPVDCQEPPSAEEIVARFPAMDPDAVEALVDEYEAEGVEVVESGVDEDGIWERIMELVGQERDADTDVFMDG</sequence>
<name>A0A165TA63_9AGAM</name>
<dbReference type="Gene3D" id="2.130.10.10">
    <property type="entry name" value="YVTN repeat-like/Quinoprotein amine dehydrogenase"/>
    <property type="match status" value="1"/>
</dbReference>
<dbReference type="InterPro" id="IPR037624">
    <property type="entry name" value="Nup133-like"/>
</dbReference>
<keyword evidence="3" id="KW-0813">Transport</keyword>
<dbReference type="GO" id="GO:0031080">
    <property type="term" value="C:nuclear pore outer ring"/>
    <property type="evidence" value="ECO:0007669"/>
    <property type="project" value="TreeGrafter"/>
</dbReference>
<dbReference type="EMBL" id="KV425567">
    <property type="protein sequence ID" value="KZT26372.1"/>
    <property type="molecule type" value="Genomic_DNA"/>
</dbReference>
<evidence type="ECO:0000313" key="11">
    <source>
        <dbReference type="EMBL" id="KZT26372.1"/>
    </source>
</evidence>
<dbReference type="PANTHER" id="PTHR13405:SF11">
    <property type="entry name" value="NUCLEAR PORE COMPLEX PROTEIN NUP133"/>
    <property type="match status" value="1"/>
</dbReference>
<dbReference type="FunCoup" id="A0A165TA63">
    <property type="interactions" value="101"/>
</dbReference>
<keyword evidence="7" id="KW-0539">Nucleus</keyword>
<reference evidence="11 12" key="1">
    <citation type="journal article" date="2016" name="Mol. Biol. Evol.">
        <title>Comparative Genomics of Early-Diverging Mushroom-Forming Fungi Provides Insights into the Origins of Lignocellulose Decay Capabilities.</title>
        <authorList>
            <person name="Nagy L.G."/>
            <person name="Riley R."/>
            <person name="Tritt A."/>
            <person name="Adam C."/>
            <person name="Daum C."/>
            <person name="Floudas D."/>
            <person name="Sun H."/>
            <person name="Yadav J.S."/>
            <person name="Pangilinan J."/>
            <person name="Larsson K.H."/>
            <person name="Matsuura K."/>
            <person name="Barry K."/>
            <person name="Labutti K."/>
            <person name="Kuo R."/>
            <person name="Ohm R.A."/>
            <person name="Bhattacharya S.S."/>
            <person name="Shirouzu T."/>
            <person name="Yoshinaga Y."/>
            <person name="Martin F.M."/>
            <person name="Grigoriev I.V."/>
            <person name="Hibbett D.S."/>
        </authorList>
    </citation>
    <scope>NUCLEOTIDE SEQUENCE [LARGE SCALE GENOMIC DNA]</scope>
    <source>
        <strain evidence="11 12">HHB14362 ss-1</strain>
    </source>
</reference>
<keyword evidence="12" id="KW-1185">Reference proteome</keyword>
<dbReference type="GO" id="GO:0000972">
    <property type="term" value="P:transcription-dependent tethering of RNA polymerase II gene DNA at nuclear periphery"/>
    <property type="evidence" value="ECO:0007669"/>
    <property type="project" value="TreeGrafter"/>
</dbReference>
<dbReference type="OrthoDB" id="103454at2759"/>
<evidence type="ECO:0000259" key="10">
    <source>
        <dbReference type="Pfam" id="PF08801"/>
    </source>
</evidence>
<dbReference type="GO" id="GO:0016973">
    <property type="term" value="P:poly(A)+ mRNA export from nucleus"/>
    <property type="evidence" value="ECO:0007669"/>
    <property type="project" value="TreeGrafter"/>
</dbReference>
<comment type="similarity">
    <text evidence="2">Belongs to the nucleoporin Nup133 family.</text>
</comment>
<dbReference type="Proteomes" id="UP000076761">
    <property type="component" value="Unassembled WGS sequence"/>
</dbReference>
<protein>
    <recommendedName>
        <fullName evidence="13">Nucleoporin Nup133/Nup155-like C-terminal domain-containing protein</fullName>
    </recommendedName>
</protein>
<evidence type="ECO:0000256" key="7">
    <source>
        <dbReference type="ARBA" id="ARBA00023242"/>
    </source>
</evidence>
<dbReference type="AlphaFoldDB" id="A0A165TA63"/>
<accession>A0A165TA63</accession>
<dbReference type="InterPro" id="IPR007187">
    <property type="entry name" value="Nucleoporin_Nup133/Nup155_C"/>
</dbReference>
<proteinExistence type="inferred from homology"/>
<dbReference type="SUPFAM" id="SSF117289">
    <property type="entry name" value="Nucleoporin domain"/>
    <property type="match status" value="1"/>
</dbReference>
<keyword evidence="6" id="KW-0811">Translocation</keyword>
<dbReference type="PANTHER" id="PTHR13405">
    <property type="entry name" value="NUCLEAR PORE COMPLEX PROTEIN NUP133"/>
    <property type="match status" value="1"/>
</dbReference>